<proteinExistence type="inferred from homology"/>
<feature type="domain" description="Transglycosylase SLT" evidence="4">
    <location>
        <begin position="595"/>
        <end position="697"/>
    </location>
</feature>
<dbReference type="Gene3D" id="1.25.20.10">
    <property type="entry name" value="Bacterial muramidases"/>
    <property type="match status" value="1"/>
</dbReference>
<evidence type="ECO:0000256" key="2">
    <source>
        <dbReference type="ARBA" id="ARBA00009387"/>
    </source>
</evidence>
<dbReference type="PANTHER" id="PTHR37423:SF2">
    <property type="entry name" value="MEMBRANE-BOUND LYTIC MUREIN TRANSGLYCOSYLASE C"/>
    <property type="match status" value="1"/>
</dbReference>
<dbReference type="InterPro" id="IPR000189">
    <property type="entry name" value="Transglyc_AS"/>
</dbReference>
<dbReference type="Proteomes" id="UP001342418">
    <property type="component" value="Chromosome"/>
</dbReference>
<reference evidence="5 6" key="1">
    <citation type="submission" date="2018-07" db="EMBL/GenBank/DDBJ databases">
        <title>Genome sequence of Nitratireductor thuwali#1536.</title>
        <authorList>
            <person name="Michoud G."/>
            <person name="Merlino G."/>
            <person name="Sefrji F.O."/>
            <person name="Daffonchio D."/>
        </authorList>
    </citation>
    <scope>NUCLEOTIDE SEQUENCE [LARGE SCALE GENOMIC DNA]</scope>
    <source>
        <strain evidence="6">Nit1536</strain>
    </source>
</reference>
<accession>A0ABY5MPG8</accession>
<evidence type="ECO:0000313" key="5">
    <source>
        <dbReference type="EMBL" id="UUP18985.1"/>
    </source>
</evidence>
<name>A0ABY5MPG8_9HYPH</name>
<dbReference type="InterPro" id="IPR008258">
    <property type="entry name" value="Transglycosylase_SLT_dom_1"/>
</dbReference>
<evidence type="ECO:0000256" key="1">
    <source>
        <dbReference type="ARBA" id="ARBA00007734"/>
    </source>
</evidence>
<comment type="similarity">
    <text evidence="1">Belongs to the transglycosylase Slt family.</text>
</comment>
<dbReference type="Gene3D" id="1.10.530.10">
    <property type="match status" value="1"/>
</dbReference>
<protein>
    <submittedName>
        <fullName evidence="5">Soluble lytic murein transglycosylase</fullName>
        <ecNumber evidence="5">4.2.2.-</ecNumber>
    </submittedName>
</protein>
<dbReference type="InterPro" id="IPR023346">
    <property type="entry name" value="Lysozyme-like_dom_sf"/>
</dbReference>
<dbReference type="CDD" id="cd13401">
    <property type="entry name" value="Slt70-like"/>
    <property type="match status" value="1"/>
</dbReference>
<dbReference type="PANTHER" id="PTHR37423">
    <property type="entry name" value="SOLUBLE LYTIC MUREIN TRANSGLYCOSYLASE-RELATED"/>
    <property type="match status" value="1"/>
</dbReference>
<dbReference type="SUPFAM" id="SSF53955">
    <property type="entry name" value="Lysozyme-like"/>
    <property type="match status" value="1"/>
</dbReference>
<dbReference type="EMBL" id="CP030941">
    <property type="protein sequence ID" value="UUP18985.1"/>
    <property type="molecule type" value="Genomic_DNA"/>
</dbReference>
<comment type="similarity">
    <text evidence="2">Belongs to the virb1 family.</text>
</comment>
<evidence type="ECO:0000313" key="6">
    <source>
        <dbReference type="Proteomes" id="UP001342418"/>
    </source>
</evidence>
<dbReference type="GO" id="GO:0016829">
    <property type="term" value="F:lyase activity"/>
    <property type="evidence" value="ECO:0007669"/>
    <property type="project" value="UniProtKB-KW"/>
</dbReference>
<sequence>MFGFGRGETGSREKRHLQPVELDRNSFGSTMVSRMTRLQYRSSATSARKRKPFLESTMLRFKKLERPLRSKVGAFALLLSLAGGAGAFELPQNAPVPEPRPYAPLDRAAVTATIPFVTSGLLKQDDVTMLEQGLDALSKGDAAAARTIRDGMSPGSLDRKILAWAVALSAGAGVGSLDIAETSRELAGWPGMSRLRASSERALYRENPPAREVVAAFAGTQPTTYEGTVALARAHVALDDKAAARAVLSPFWRVEKLGAKEEAAILRAFGELIPASDHRYRMERMLYDDRVRSAERVAGRAGGEALTKAWAAVIRNEKSAGKLLDAVPADQRTVGYHFAKARHLRRTGRFKDAAKVVLSVDREATRAIDPDEWWFERRALSRELLDIGDPRTAYRIADAQAGGSAATIADAEFHAGWYALRFLDDAQLAAGHFSRIAEVADGPISRARAFYWLGRAAEAGGGGDAPSFYGKAAAYGTAFYGQLAAAKLGRATLQATYPQTTTADRRNFSAREAVRAIERLERAGHPQRAQILYRDLAQELDSTGELALLAAAAERQGDHYLALRIGKIAAARGLDIGTLAHPIGAIPATASVSGAGKALAYAIARQESEFNAGAVSSAGARGLLQLLPSTAKAVASKNGLPFSTSKLTSDAGYNATLGAAYLSEQLGRFDGSYVLTFAGYNAGPSRASEWAERYGDPRGKPVDAVVDWIERIPYTETRNYVQRVMENYQVYKMRLTGRFAAEKDLVKGRR</sequence>
<keyword evidence="3" id="KW-0732">Signal</keyword>
<keyword evidence="5" id="KW-0456">Lyase</keyword>
<dbReference type="EC" id="4.2.2.-" evidence="5"/>
<keyword evidence="6" id="KW-1185">Reference proteome</keyword>
<dbReference type="SUPFAM" id="SSF48435">
    <property type="entry name" value="Bacterial muramidases"/>
    <property type="match status" value="1"/>
</dbReference>
<evidence type="ECO:0000256" key="3">
    <source>
        <dbReference type="ARBA" id="ARBA00022729"/>
    </source>
</evidence>
<gene>
    <name evidence="5" type="primary">slt_3</name>
    <name evidence="5" type="ORF">NTH_03472</name>
</gene>
<dbReference type="Pfam" id="PF01464">
    <property type="entry name" value="SLT"/>
    <property type="match status" value="1"/>
</dbReference>
<dbReference type="InterPro" id="IPR008939">
    <property type="entry name" value="Lytic_TGlycosylase_superhlx_U"/>
</dbReference>
<organism evidence="5 6">
    <name type="scientific">Nitratireductor thuwali</name>
    <dbReference type="NCBI Taxonomy" id="2267699"/>
    <lineage>
        <taxon>Bacteria</taxon>
        <taxon>Pseudomonadati</taxon>
        <taxon>Pseudomonadota</taxon>
        <taxon>Alphaproteobacteria</taxon>
        <taxon>Hyphomicrobiales</taxon>
        <taxon>Phyllobacteriaceae</taxon>
        <taxon>Nitratireductor</taxon>
    </lineage>
</organism>
<evidence type="ECO:0000259" key="4">
    <source>
        <dbReference type="Pfam" id="PF01464"/>
    </source>
</evidence>
<dbReference type="PROSITE" id="PS00922">
    <property type="entry name" value="TRANSGLYCOSYLASE"/>
    <property type="match status" value="1"/>
</dbReference>